<dbReference type="SUPFAM" id="SSF57850">
    <property type="entry name" value="RING/U-box"/>
    <property type="match status" value="1"/>
</dbReference>
<evidence type="ECO:0000256" key="8">
    <source>
        <dbReference type="ARBA" id="ARBA00023163"/>
    </source>
</evidence>
<evidence type="ECO:0000256" key="3">
    <source>
        <dbReference type="ARBA" id="ARBA00022723"/>
    </source>
</evidence>
<feature type="non-terminal residue" evidence="14">
    <location>
        <position position="1"/>
    </location>
</feature>
<evidence type="ECO:0000259" key="13">
    <source>
        <dbReference type="PROSITE" id="PS50089"/>
    </source>
</evidence>
<feature type="region of interest" description="Disordered" evidence="11">
    <location>
        <begin position="1"/>
        <end position="33"/>
    </location>
</feature>
<dbReference type="GO" id="GO:0005634">
    <property type="term" value="C:nucleus"/>
    <property type="evidence" value="ECO:0007669"/>
    <property type="project" value="UniProtKB-SubCell"/>
</dbReference>
<keyword evidence="5 10" id="KW-0863">Zinc-finger</keyword>
<dbReference type="GO" id="GO:0000981">
    <property type="term" value="F:DNA-binding transcription factor activity, RNA polymerase II-specific"/>
    <property type="evidence" value="ECO:0007669"/>
    <property type="project" value="TreeGrafter"/>
</dbReference>
<dbReference type="InterPro" id="IPR019786">
    <property type="entry name" value="Zinc_finger_PHD-type_CS"/>
</dbReference>
<dbReference type="GO" id="GO:0000977">
    <property type="term" value="F:RNA polymerase II transcription regulatory region sequence-specific DNA binding"/>
    <property type="evidence" value="ECO:0007669"/>
    <property type="project" value="TreeGrafter"/>
</dbReference>
<feature type="domain" description="RING-type" evidence="13">
    <location>
        <begin position="91"/>
        <end position="136"/>
    </location>
</feature>
<dbReference type="EMBL" id="HACM01005695">
    <property type="protein sequence ID" value="CRZ06137.1"/>
    <property type="molecule type" value="Transcribed_RNA"/>
</dbReference>
<dbReference type="InterPro" id="IPR001965">
    <property type="entry name" value="Znf_PHD"/>
</dbReference>
<dbReference type="InterPro" id="IPR000967">
    <property type="entry name" value="Znf_NFX1"/>
</dbReference>
<dbReference type="SMART" id="SM00249">
    <property type="entry name" value="PHD"/>
    <property type="match status" value="1"/>
</dbReference>
<evidence type="ECO:0000256" key="10">
    <source>
        <dbReference type="PROSITE-ProRule" id="PRU00175"/>
    </source>
</evidence>
<name>A0A0H5QWK7_9EUKA</name>
<dbReference type="InterPro" id="IPR019787">
    <property type="entry name" value="Znf_PHD-finger"/>
</dbReference>
<evidence type="ECO:0000256" key="2">
    <source>
        <dbReference type="ARBA" id="ARBA00007269"/>
    </source>
</evidence>
<evidence type="ECO:0000256" key="4">
    <source>
        <dbReference type="ARBA" id="ARBA00022737"/>
    </source>
</evidence>
<evidence type="ECO:0000256" key="6">
    <source>
        <dbReference type="ARBA" id="ARBA00022833"/>
    </source>
</evidence>
<evidence type="ECO:0000256" key="5">
    <source>
        <dbReference type="ARBA" id="ARBA00022771"/>
    </source>
</evidence>
<reference evidence="14" key="1">
    <citation type="submission" date="2015-04" db="EMBL/GenBank/DDBJ databases">
        <title>The genome sequence of the plant pathogenic Rhizarian Plasmodiophora brassicae reveals insights in its biotrophic life cycle and the origin of chitin synthesis.</title>
        <authorList>
            <person name="Schwelm A."/>
            <person name="Fogelqvist J."/>
            <person name="Knaust A."/>
            <person name="Julke S."/>
            <person name="Lilja T."/>
            <person name="Dhandapani V."/>
            <person name="Bonilla-Rosso G."/>
            <person name="Karlsson M."/>
            <person name="Shevchenko A."/>
            <person name="Choi S.R."/>
            <person name="Kim H.G."/>
            <person name="Park J.Y."/>
            <person name="Lim Y.P."/>
            <person name="Ludwig-Muller J."/>
            <person name="Dixelius C."/>
        </authorList>
    </citation>
    <scope>NUCLEOTIDE SEQUENCE</scope>
    <source>
        <tissue evidence="14">Potato root galls</tissue>
    </source>
</reference>
<protein>
    <recommendedName>
        <fullName evidence="15">RING-type domain-containing protein</fullName>
    </recommendedName>
</protein>
<dbReference type="InterPro" id="IPR001841">
    <property type="entry name" value="Znf_RING"/>
</dbReference>
<dbReference type="EMBL" id="HACM01005700">
    <property type="protein sequence ID" value="CRZ06142.1"/>
    <property type="molecule type" value="Transcribed_RNA"/>
</dbReference>
<evidence type="ECO:0000256" key="7">
    <source>
        <dbReference type="ARBA" id="ARBA00023015"/>
    </source>
</evidence>
<evidence type="ECO:0000259" key="12">
    <source>
        <dbReference type="PROSITE" id="PS50016"/>
    </source>
</evidence>
<dbReference type="PROSITE" id="PS50016">
    <property type="entry name" value="ZF_PHD_2"/>
    <property type="match status" value="1"/>
</dbReference>
<evidence type="ECO:0000256" key="1">
    <source>
        <dbReference type="ARBA" id="ARBA00004123"/>
    </source>
</evidence>
<keyword evidence="9" id="KW-0539">Nucleus</keyword>
<feature type="compositionally biased region" description="Basic residues" evidence="11">
    <location>
        <begin position="1"/>
        <end position="20"/>
    </location>
</feature>
<dbReference type="PROSITE" id="PS01359">
    <property type="entry name" value="ZF_PHD_1"/>
    <property type="match status" value="1"/>
</dbReference>
<keyword evidence="4" id="KW-0677">Repeat</keyword>
<dbReference type="PROSITE" id="PS50089">
    <property type="entry name" value="ZF_RING_2"/>
    <property type="match status" value="1"/>
</dbReference>
<accession>A0A0H5QWK7</accession>
<feature type="domain" description="PHD-type" evidence="12">
    <location>
        <begin position="88"/>
        <end position="138"/>
    </location>
</feature>
<dbReference type="CDD" id="cd06008">
    <property type="entry name" value="NF-X1-zinc-finger"/>
    <property type="match status" value="5"/>
</dbReference>
<organism evidence="14">
    <name type="scientific">Spongospora subterranea</name>
    <dbReference type="NCBI Taxonomy" id="70186"/>
    <lineage>
        <taxon>Eukaryota</taxon>
        <taxon>Sar</taxon>
        <taxon>Rhizaria</taxon>
        <taxon>Endomyxa</taxon>
        <taxon>Phytomyxea</taxon>
        <taxon>Plasmodiophorida</taxon>
        <taxon>Plasmodiophoridae</taxon>
        <taxon>Spongospora</taxon>
    </lineage>
</organism>
<dbReference type="PANTHER" id="PTHR12360">
    <property type="entry name" value="NUCLEAR TRANSCRIPTION FACTOR, X-BOX BINDING 1 NFX1"/>
    <property type="match status" value="1"/>
</dbReference>
<comment type="similarity">
    <text evidence="2">Belongs to the NFX1 family.</text>
</comment>
<dbReference type="PANTHER" id="PTHR12360:SF12">
    <property type="entry name" value="TRANSCRIPTIONAL REPRESSOR NF-X1"/>
    <property type="match status" value="1"/>
</dbReference>
<keyword evidence="7" id="KW-0805">Transcription regulation</keyword>
<dbReference type="SMART" id="SM00438">
    <property type="entry name" value="ZnF_NFX"/>
    <property type="match status" value="8"/>
</dbReference>
<dbReference type="AlphaFoldDB" id="A0A0H5QWK7"/>
<keyword evidence="8" id="KW-0804">Transcription</keyword>
<evidence type="ECO:0000313" key="14">
    <source>
        <dbReference type="EMBL" id="CRZ06142.1"/>
    </source>
</evidence>
<dbReference type="GO" id="GO:0008270">
    <property type="term" value="F:zinc ion binding"/>
    <property type="evidence" value="ECO:0007669"/>
    <property type="project" value="UniProtKB-KW"/>
</dbReference>
<evidence type="ECO:0008006" key="15">
    <source>
        <dbReference type="Google" id="ProtNLM"/>
    </source>
</evidence>
<evidence type="ECO:0000256" key="9">
    <source>
        <dbReference type="ARBA" id="ARBA00023242"/>
    </source>
</evidence>
<comment type="subcellular location">
    <subcellularLocation>
        <location evidence="1">Nucleus</location>
    </subcellularLocation>
</comment>
<keyword evidence="6" id="KW-0862">Zinc</keyword>
<sequence length="874" mass="94342">VASRGAKRSRGRRRGTRARRPASNGDKHHRWRPAAREAAVHQLASEVNDIIISDIANGNPAATGDSMMIVSNASQLADEMALRFKRNQYQCAICIEIIRASAAIFSCSSCTVSFHLECSRRWLKSQGGSWRCPNCQFVTDNRKELPSSYFCFCGSVRNPAADVELPAHSCGLVCGKKKRCPHPCTLQCHPGPCPECPAVVNVRCGCNRTNRDVRCHHRTDSISCQQVCRRLLSCRRHTCREICHSGPCTPCSAVLTLTCHCGLLTNSQACGDAPVNRNRKAKPSFSCGAICSRPLNCGRHNCEELCHEEPCQPCQRLVSDPQICACGKTSMTPINRTTCLDPLPTCLLPCGRARPDCPHPCPEICHDSVCPPCQEPVVILCRCGRETQSVPCPQYSGNLPLCTAVCNVMQSCGKHRCRQICCQRTGSAHPCPQPCSKLLSCGLHQCHRNCHQSPCPPCGQPLPSGLSCACGAQRIQGPVQCGTAIPDCRLPCTKVKPCGHPCHLLCHTGPCPKCLVLVKRMCAGQHVELTAVPCSAAPTSCGHQCNHPQSCLHPCSKVCHVHDSDTQCKECNAPITSMCPCGRRSQRISKSSILSELECDEQCLVQLRNQNLASALQVEPVGPNRPQAPAPVPWSTPILQLAQTYSRFVLSIEHQMANLIMSESVGGAYMDPVSGPRLFLLRHMAAQYGLFCETYTEAQRSCLRLTRQGAKSAVLPSFLQLSRVAALFAKCPSSVIPKAAASSLCETSAIPAVQFSGVAEGGAALIQRLVSSWRQTYAVASRWIDSQTVVIAFGSLAGLHAALADVDESTLVYADAATPPAAVAEEMCQSLSSAPFGTGRGRLSRQAAVSAIGRPANIWDTLPSEDTVPDTWDS</sequence>
<evidence type="ECO:0000256" key="11">
    <source>
        <dbReference type="SAM" id="MobiDB-lite"/>
    </source>
</evidence>
<keyword evidence="3" id="KW-0479">Metal-binding</keyword>
<dbReference type="InterPro" id="IPR034078">
    <property type="entry name" value="NFX1_fam"/>
</dbReference>
<dbReference type="Pfam" id="PF01422">
    <property type="entry name" value="zf-NF-X1"/>
    <property type="match status" value="6"/>
</dbReference>
<proteinExistence type="inferred from homology"/>